<dbReference type="PANTHER" id="PTHR11228">
    <property type="entry name" value="RADICAL SAM DOMAIN PROTEIN"/>
    <property type="match status" value="1"/>
</dbReference>
<dbReference type="InterPro" id="IPR007197">
    <property type="entry name" value="rSAM"/>
</dbReference>
<organism evidence="7 8">
    <name type="scientific">Fibrobacter intestinalis</name>
    <dbReference type="NCBI Taxonomy" id="28122"/>
    <lineage>
        <taxon>Bacteria</taxon>
        <taxon>Pseudomonadati</taxon>
        <taxon>Fibrobacterota</taxon>
        <taxon>Fibrobacteria</taxon>
        <taxon>Fibrobacterales</taxon>
        <taxon>Fibrobacteraceae</taxon>
        <taxon>Fibrobacter</taxon>
    </lineage>
</organism>
<evidence type="ECO:0000256" key="3">
    <source>
        <dbReference type="ARBA" id="ARBA00022723"/>
    </source>
</evidence>
<accession>A0A1M6R0D1</accession>
<dbReference type="RefSeq" id="WP_159433672.1">
    <property type="nucleotide sequence ID" value="NZ_FRAW01000003.1"/>
</dbReference>
<dbReference type="Pfam" id="PF04055">
    <property type="entry name" value="Radical_SAM"/>
    <property type="match status" value="1"/>
</dbReference>
<feature type="domain" description="Radical SAM core" evidence="6">
    <location>
        <begin position="1"/>
        <end position="222"/>
    </location>
</feature>
<dbReference type="InterPro" id="IPR013785">
    <property type="entry name" value="Aldolase_TIM"/>
</dbReference>
<keyword evidence="4" id="KW-0408">Iron</keyword>
<protein>
    <submittedName>
        <fullName evidence="7">Radical SAM superfamily enzyme, MoaA/NifB/PqqE/SkfB family</fullName>
    </submittedName>
</protein>
<evidence type="ECO:0000313" key="7">
    <source>
        <dbReference type="EMBL" id="SHK25836.1"/>
    </source>
</evidence>
<dbReference type="CDD" id="cd01335">
    <property type="entry name" value="Radical_SAM"/>
    <property type="match status" value="1"/>
</dbReference>
<name>A0A1M6R0D1_9BACT</name>
<evidence type="ECO:0000256" key="5">
    <source>
        <dbReference type="ARBA" id="ARBA00023014"/>
    </source>
</evidence>
<dbReference type="SUPFAM" id="SSF102114">
    <property type="entry name" value="Radical SAM enzymes"/>
    <property type="match status" value="1"/>
</dbReference>
<dbReference type="InterPro" id="IPR058240">
    <property type="entry name" value="rSAM_sf"/>
</dbReference>
<reference evidence="8" key="1">
    <citation type="submission" date="2016-11" db="EMBL/GenBank/DDBJ databases">
        <authorList>
            <person name="Varghese N."/>
            <person name="Submissions S."/>
        </authorList>
    </citation>
    <scope>NUCLEOTIDE SEQUENCE [LARGE SCALE GENOMIC DNA]</scope>
    <source>
        <strain evidence="8">UWOS</strain>
    </source>
</reference>
<sequence length="348" mass="39653">MPKLRNLDLEISNPCNEKCIHCYRTCEQTKQGFLSLDAVKKIFSDIKPIRENRINVLLTGGEALLNKDWRKILVYSMEQNARVSLFTNGSLMSEDDIQFLSRFNGNPNFKEIQISLYSLQHEIHDAVTGVNGSCEKTLKAINTLKSAGVKVFVSCPVMKQNLFTAPDLMRYMDKAEINSCANLLIFPNSDYKAKNLVQRLSVDDLEWFYEETAKNNFELGYVWGYNQKKENIYNQLFYGSAANGILVSGDGNIYPMIGWYEKLGNIHKDSIKEVFLSHPLLERCHQIKIGDFAECCKCNDIGYCSFCPTTHLTANNGKLGKLNSDYCGFVHLVRQMAERRDAAKTKLK</sequence>
<evidence type="ECO:0000259" key="6">
    <source>
        <dbReference type="PROSITE" id="PS51918"/>
    </source>
</evidence>
<dbReference type="AlphaFoldDB" id="A0A1M6R0D1"/>
<dbReference type="PROSITE" id="PS51918">
    <property type="entry name" value="RADICAL_SAM"/>
    <property type="match status" value="1"/>
</dbReference>
<keyword evidence="3" id="KW-0479">Metal-binding</keyword>
<evidence type="ECO:0000256" key="2">
    <source>
        <dbReference type="ARBA" id="ARBA00022691"/>
    </source>
</evidence>
<proteinExistence type="predicted"/>
<evidence type="ECO:0000256" key="4">
    <source>
        <dbReference type="ARBA" id="ARBA00023004"/>
    </source>
</evidence>
<dbReference type="EMBL" id="FRAW01000003">
    <property type="protein sequence ID" value="SHK25836.1"/>
    <property type="molecule type" value="Genomic_DNA"/>
</dbReference>
<dbReference type="PANTHER" id="PTHR11228:SF7">
    <property type="entry name" value="PQQA PEPTIDE CYCLASE"/>
    <property type="match status" value="1"/>
</dbReference>
<evidence type="ECO:0000256" key="1">
    <source>
        <dbReference type="ARBA" id="ARBA00001966"/>
    </source>
</evidence>
<comment type="cofactor">
    <cofactor evidence="1">
        <name>[4Fe-4S] cluster</name>
        <dbReference type="ChEBI" id="CHEBI:49883"/>
    </cofactor>
</comment>
<keyword evidence="8" id="KW-1185">Reference proteome</keyword>
<dbReference type="GO" id="GO:0046872">
    <property type="term" value="F:metal ion binding"/>
    <property type="evidence" value="ECO:0007669"/>
    <property type="project" value="UniProtKB-KW"/>
</dbReference>
<dbReference type="SFLD" id="SFLDS00029">
    <property type="entry name" value="Radical_SAM"/>
    <property type="match status" value="1"/>
</dbReference>
<dbReference type="Proteomes" id="UP000184275">
    <property type="component" value="Unassembled WGS sequence"/>
</dbReference>
<gene>
    <name evidence="7" type="ORF">SAMN05720469_10364</name>
</gene>
<keyword evidence="5" id="KW-0411">Iron-sulfur</keyword>
<evidence type="ECO:0000313" key="8">
    <source>
        <dbReference type="Proteomes" id="UP000184275"/>
    </source>
</evidence>
<keyword evidence="2" id="KW-0949">S-adenosyl-L-methionine</keyword>
<dbReference type="GO" id="GO:0003824">
    <property type="term" value="F:catalytic activity"/>
    <property type="evidence" value="ECO:0007669"/>
    <property type="project" value="InterPro"/>
</dbReference>
<dbReference type="InterPro" id="IPR050377">
    <property type="entry name" value="Radical_SAM_PqqE_MftC-like"/>
</dbReference>
<dbReference type="Gene3D" id="3.20.20.70">
    <property type="entry name" value="Aldolase class I"/>
    <property type="match status" value="1"/>
</dbReference>
<dbReference type="GO" id="GO:0051536">
    <property type="term" value="F:iron-sulfur cluster binding"/>
    <property type="evidence" value="ECO:0007669"/>
    <property type="project" value="UniProtKB-KW"/>
</dbReference>
<dbReference type="SFLD" id="SFLDG01386">
    <property type="entry name" value="main_SPASM_domain-containing"/>
    <property type="match status" value="1"/>
</dbReference>
<dbReference type="SFLD" id="SFLDG01067">
    <property type="entry name" value="SPASM/twitch_domain_containing"/>
    <property type="match status" value="1"/>
</dbReference>